<gene>
    <name evidence="3" type="ORF">g.17355</name>
</gene>
<evidence type="ECO:0000313" key="3">
    <source>
        <dbReference type="EMBL" id="JAS57827.1"/>
    </source>
</evidence>
<feature type="signal peptide" evidence="1">
    <location>
        <begin position="1"/>
        <end position="21"/>
    </location>
</feature>
<protein>
    <recommendedName>
        <fullName evidence="2">EB domain-containing protein</fullName>
    </recommendedName>
</protein>
<keyword evidence="1" id="KW-0732">Signal</keyword>
<organism evidence="3">
    <name type="scientific">Cuerna arida</name>
    <dbReference type="NCBI Taxonomy" id="1464854"/>
    <lineage>
        <taxon>Eukaryota</taxon>
        <taxon>Metazoa</taxon>
        <taxon>Ecdysozoa</taxon>
        <taxon>Arthropoda</taxon>
        <taxon>Hexapoda</taxon>
        <taxon>Insecta</taxon>
        <taxon>Pterygota</taxon>
        <taxon>Neoptera</taxon>
        <taxon>Paraneoptera</taxon>
        <taxon>Hemiptera</taxon>
        <taxon>Auchenorrhyncha</taxon>
        <taxon>Membracoidea</taxon>
        <taxon>Cicadellidae</taxon>
        <taxon>Cicadellinae</taxon>
        <taxon>Proconiini</taxon>
        <taxon>Cuerna</taxon>
    </lineage>
</organism>
<dbReference type="InterPro" id="IPR006149">
    <property type="entry name" value="EB_dom"/>
</dbReference>
<dbReference type="Pfam" id="PF01683">
    <property type="entry name" value="EB"/>
    <property type="match status" value="1"/>
</dbReference>
<feature type="chain" id="PRO_5008583299" description="EB domain-containing protein" evidence="1">
    <location>
        <begin position="22"/>
        <end position="148"/>
    </location>
</feature>
<dbReference type="AlphaFoldDB" id="A0A1B6G5W2"/>
<proteinExistence type="predicted"/>
<accession>A0A1B6G5W2</accession>
<evidence type="ECO:0000259" key="2">
    <source>
        <dbReference type="Pfam" id="PF01683"/>
    </source>
</evidence>
<dbReference type="EMBL" id="GECZ01011942">
    <property type="protein sequence ID" value="JAS57827.1"/>
    <property type="molecule type" value="Transcribed_RNA"/>
</dbReference>
<sequence length="148" mass="16808">MRRRRLTVWLLLLVAAHGARTADPQLVDSTATNTEFPETTTESMEGRGNKKFGDRCEDTMECGFPGSICDPLLKSCQCLPNLSATNHIDKCGRPVNINETCFFNEQCEVRVIQTECRDQRCACRFEMTPVLKNDKYECIGRQNHPGFE</sequence>
<feature type="domain" description="EB" evidence="2">
    <location>
        <begin position="89"/>
        <end position="130"/>
    </location>
</feature>
<evidence type="ECO:0000256" key="1">
    <source>
        <dbReference type="SAM" id="SignalP"/>
    </source>
</evidence>
<name>A0A1B6G5W2_9HEMI</name>
<reference evidence="3" key="1">
    <citation type="submission" date="2015-11" db="EMBL/GenBank/DDBJ databases">
        <title>De novo transcriptome assembly of four potential Pierce s Disease insect vectors from Arizona vineyards.</title>
        <authorList>
            <person name="Tassone E.E."/>
        </authorList>
    </citation>
    <scope>NUCLEOTIDE SEQUENCE</scope>
</reference>